<dbReference type="Proteomes" id="UP000520767">
    <property type="component" value="Unassembled WGS sequence"/>
</dbReference>
<dbReference type="Pfam" id="PF04978">
    <property type="entry name" value="MST"/>
    <property type="match status" value="1"/>
</dbReference>
<dbReference type="InterPro" id="IPR007061">
    <property type="entry name" value="MST-like"/>
</dbReference>
<proteinExistence type="predicted"/>
<organism evidence="1 2">
    <name type="scientific">Actinophytocola algeriensis</name>
    <dbReference type="NCBI Taxonomy" id="1768010"/>
    <lineage>
        <taxon>Bacteria</taxon>
        <taxon>Bacillati</taxon>
        <taxon>Actinomycetota</taxon>
        <taxon>Actinomycetes</taxon>
        <taxon>Pseudonocardiales</taxon>
        <taxon>Pseudonocardiaceae</taxon>
    </lineage>
</organism>
<sequence length="184" mass="20293">MPDERTGLLGFLAQQRRVLKHAAHGLTFDELRATPSVSALTIGGLLKHTAYTERGWAARMTGGPDPTTSANYGQEFQLTESDTLEHLLTDYDRAAAETEAAVAGIDDLGHPVPVPDDPWFPKDIEAWSVRWVLLHLIEETARHAGHADIIRESLDGASALELLAAAEDWPASPWLEPWRRKVTI</sequence>
<gene>
    <name evidence="1" type="ORF">FHR82_001131</name>
</gene>
<dbReference type="SUPFAM" id="SSF109854">
    <property type="entry name" value="DinB/YfiT-like putative metalloenzymes"/>
    <property type="match status" value="1"/>
</dbReference>
<name>A0A7W7VCC5_9PSEU</name>
<evidence type="ECO:0000313" key="1">
    <source>
        <dbReference type="EMBL" id="MBB4904921.1"/>
    </source>
</evidence>
<accession>A0A7W7VCC5</accession>
<comment type="caution">
    <text evidence="1">The sequence shown here is derived from an EMBL/GenBank/DDBJ whole genome shotgun (WGS) entry which is preliminary data.</text>
</comment>
<dbReference type="AlphaFoldDB" id="A0A7W7VCC5"/>
<dbReference type="EMBL" id="JACHJQ010000001">
    <property type="protein sequence ID" value="MBB4904921.1"/>
    <property type="molecule type" value="Genomic_DNA"/>
</dbReference>
<protein>
    <submittedName>
        <fullName evidence="1">Putative damage-inducible protein DinB</fullName>
    </submittedName>
</protein>
<keyword evidence="2" id="KW-1185">Reference proteome</keyword>
<dbReference type="InterPro" id="IPR034660">
    <property type="entry name" value="DinB/YfiT-like"/>
</dbReference>
<dbReference type="Gene3D" id="1.20.120.450">
    <property type="entry name" value="dinb family like domain"/>
    <property type="match status" value="1"/>
</dbReference>
<evidence type="ECO:0000313" key="2">
    <source>
        <dbReference type="Proteomes" id="UP000520767"/>
    </source>
</evidence>
<reference evidence="1 2" key="1">
    <citation type="submission" date="2020-08" db="EMBL/GenBank/DDBJ databases">
        <title>Genomic Encyclopedia of Type Strains, Phase III (KMG-III): the genomes of soil and plant-associated and newly described type strains.</title>
        <authorList>
            <person name="Whitman W."/>
        </authorList>
    </citation>
    <scope>NUCLEOTIDE SEQUENCE [LARGE SCALE GENOMIC DNA]</scope>
    <source>
        <strain evidence="1 2">CECT 8960</strain>
    </source>
</reference>